<dbReference type="AlphaFoldDB" id="E6PIC6"/>
<dbReference type="EMBL" id="CABL01000019">
    <property type="protein sequence ID" value="CBH76216.1"/>
    <property type="molecule type" value="Genomic_DNA"/>
</dbReference>
<evidence type="ECO:0000313" key="1">
    <source>
        <dbReference type="EMBL" id="CBH76216.1"/>
    </source>
</evidence>
<organism evidence="1">
    <name type="scientific">mine drainage metagenome</name>
    <dbReference type="NCBI Taxonomy" id="410659"/>
    <lineage>
        <taxon>unclassified sequences</taxon>
        <taxon>metagenomes</taxon>
        <taxon>ecological metagenomes</taxon>
    </lineage>
</organism>
<reference evidence="1" key="1">
    <citation type="submission" date="2009-10" db="EMBL/GenBank/DDBJ databases">
        <title>Diversity of trophic interactions inside an arsenic-rich microbial ecosystem.</title>
        <authorList>
            <person name="Bertin P.N."/>
            <person name="Heinrich-Salmeron A."/>
            <person name="Pelletier E."/>
            <person name="Goulhen-Chollet F."/>
            <person name="Arsene-Ploetze F."/>
            <person name="Gallien S."/>
            <person name="Calteau A."/>
            <person name="Vallenet D."/>
            <person name="Casiot C."/>
            <person name="Chane-Woon-Ming B."/>
            <person name="Giloteaux L."/>
            <person name="Barakat M."/>
            <person name="Bonnefoy V."/>
            <person name="Bruneel O."/>
            <person name="Chandler M."/>
            <person name="Cleiss J."/>
            <person name="Duran R."/>
            <person name="Elbaz-Poulichet F."/>
            <person name="Fonknechten N."/>
            <person name="Lauga B."/>
            <person name="Mornico D."/>
            <person name="Ortet P."/>
            <person name="Schaeffer C."/>
            <person name="Siguier P."/>
            <person name="Alexander Thil Smith A."/>
            <person name="Van Dorsselaer A."/>
            <person name="Weissenbach J."/>
            <person name="Medigue C."/>
            <person name="Le Paslier D."/>
        </authorList>
    </citation>
    <scope>NUCLEOTIDE SEQUENCE</scope>
</reference>
<sequence length="113" mass="12777">MSFLLRWLGLDAPLRDARLRPYRRLECDGEVAKHLDRTRRAMSEILGARITRDESDLLEGSIGLVDGERIIARFESIDGERTRITIESVRPLAASPRSASPYVDRLAEELAKA</sequence>
<gene>
    <name evidence="1" type="ORF">CARN1_0696</name>
</gene>
<accession>E6PIC6</accession>
<name>E6PIC6_9ZZZZ</name>
<protein>
    <submittedName>
        <fullName evidence="1">Uncharacterized protein</fullName>
    </submittedName>
</protein>
<proteinExistence type="predicted"/>
<comment type="caution">
    <text evidence="1">The sequence shown here is derived from an EMBL/GenBank/DDBJ whole genome shotgun (WGS) entry which is preliminary data.</text>
</comment>